<protein>
    <submittedName>
        <fullName evidence="2">Predicted protein</fullName>
    </submittedName>
</protein>
<dbReference type="EMBL" id="GG663750">
    <property type="protein sequence ID" value="EEH51781.1"/>
    <property type="molecule type" value="Genomic_DNA"/>
</dbReference>
<dbReference type="GeneID" id="9689420"/>
<evidence type="ECO:0000313" key="3">
    <source>
        <dbReference type="Proteomes" id="UP000001876"/>
    </source>
</evidence>
<evidence type="ECO:0000256" key="1">
    <source>
        <dbReference type="SAM" id="MobiDB-lite"/>
    </source>
</evidence>
<evidence type="ECO:0000313" key="2">
    <source>
        <dbReference type="EMBL" id="EEH51781.1"/>
    </source>
</evidence>
<dbReference type="KEGG" id="mpp:MICPUCDRAFT_43190"/>
<keyword evidence="3" id="KW-1185">Reference proteome</keyword>
<feature type="region of interest" description="Disordered" evidence="1">
    <location>
        <begin position="1"/>
        <end position="38"/>
    </location>
</feature>
<accession>C1N7W0</accession>
<reference evidence="2 3" key="1">
    <citation type="journal article" date="2009" name="Science">
        <title>Green evolution and dynamic adaptations revealed by genomes of the marine picoeukaryotes Micromonas.</title>
        <authorList>
            <person name="Worden A.Z."/>
            <person name="Lee J.H."/>
            <person name="Mock T."/>
            <person name="Rouze P."/>
            <person name="Simmons M.P."/>
            <person name="Aerts A.L."/>
            <person name="Allen A.E."/>
            <person name="Cuvelier M.L."/>
            <person name="Derelle E."/>
            <person name="Everett M.V."/>
            <person name="Foulon E."/>
            <person name="Grimwood J."/>
            <person name="Gundlach H."/>
            <person name="Henrissat B."/>
            <person name="Napoli C."/>
            <person name="McDonald S.M."/>
            <person name="Parker M.S."/>
            <person name="Rombauts S."/>
            <person name="Salamov A."/>
            <person name="Von Dassow P."/>
            <person name="Badger J.H."/>
            <person name="Coutinho P.M."/>
            <person name="Demir E."/>
            <person name="Dubchak I."/>
            <person name="Gentemann C."/>
            <person name="Eikrem W."/>
            <person name="Gready J.E."/>
            <person name="John U."/>
            <person name="Lanier W."/>
            <person name="Lindquist E.A."/>
            <person name="Lucas S."/>
            <person name="Mayer K.F."/>
            <person name="Moreau H."/>
            <person name="Not F."/>
            <person name="Otillar R."/>
            <person name="Panaud O."/>
            <person name="Pangilinan J."/>
            <person name="Paulsen I."/>
            <person name="Piegu B."/>
            <person name="Poliakov A."/>
            <person name="Robbens S."/>
            <person name="Schmutz J."/>
            <person name="Toulza E."/>
            <person name="Wyss T."/>
            <person name="Zelensky A."/>
            <person name="Zhou K."/>
            <person name="Armbrust E.V."/>
            <person name="Bhattacharya D."/>
            <person name="Goodenough U.W."/>
            <person name="Van de Peer Y."/>
            <person name="Grigoriev I.V."/>
        </authorList>
    </citation>
    <scope>NUCLEOTIDE SEQUENCE [LARGE SCALE GENOMIC DNA]</scope>
    <source>
        <strain evidence="2 3">CCMP1545</strain>
    </source>
</reference>
<sequence length="317" mass="35661">MYKVRRDPIKTPASPPRSKYRSPTSTMYQAKSEKTDEDAGRRLNFNTKKQNAKAIVDKSLGGYVEYVQDASILSDSAIATLTVLTRKIPEELSDFHDGVVEFLKMTDELRDLPGSERVLKGRVTDAMFKEVRWAKTMLTEFENKLPSANAGPAGCLFDPNTNWLASLFESEEDDDTVHDEMLVKLLDVCDSLKIVEDILSSQMHVLKWDLSEALDPDDIELALPSDDEAEELTKEERAKKKLEREKTLRQMEKVRSKIEKREKKEMAGGGGGCLCFGTKKQGTSPPETPKKDQGKEDEPEVLSLSALRKTKTKTKGQ</sequence>
<gene>
    <name evidence="2" type="ORF">MICPUCDRAFT_43190</name>
</gene>
<feature type="compositionally biased region" description="Basic and acidic residues" evidence="1">
    <location>
        <begin position="251"/>
        <end position="266"/>
    </location>
</feature>
<dbReference type="OrthoDB" id="10631151at2759"/>
<proteinExistence type="predicted"/>
<dbReference type="AlphaFoldDB" id="C1N7W0"/>
<organism evidence="3">
    <name type="scientific">Micromonas pusilla (strain CCMP1545)</name>
    <name type="common">Picoplanktonic green alga</name>
    <dbReference type="NCBI Taxonomy" id="564608"/>
    <lineage>
        <taxon>Eukaryota</taxon>
        <taxon>Viridiplantae</taxon>
        <taxon>Chlorophyta</taxon>
        <taxon>Mamiellophyceae</taxon>
        <taxon>Mamiellales</taxon>
        <taxon>Mamiellaceae</taxon>
        <taxon>Micromonas</taxon>
    </lineage>
</organism>
<dbReference type="OMA" id="MFRELRY"/>
<name>C1N7W0_MICPC</name>
<dbReference type="Proteomes" id="UP000001876">
    <property type="component" value="Unassembled WGS sequence"/>
</dbReference>
<dbReference type="RefSeq" id="XP_003064159.1">
    <property type="nucleotide sequence ID" value="XM_003064113.1"/>
</dbReference>
<feature type="compositionally biased region" description="Basic residues" evidence="1">
    <location>
        <begin position="308"/>
        <end position="317"/>
    </location>
</feature>
<feature type="region of interest" description="Disordered" evidence="1">
    <location>
        <begin position="251"/>
        <end position="317"/>
    </location>
</feature>